<sequence>MLKHSVKSTCTLFKPYATPTLSRHVGRYIKEEHAVLKDDHNPSKNAALAEEKTHCLNKLTLGLATHSIGDAIELCVEFEKRLVDGKEATDVNRKQNQDAGRISTSDSVDTWEGLTVWPHMWFDYFALFDSVG</sequence>
<name>A0A6A6WPC2_9PLEO</name>
<reference evidence="1" key="1">
    <citation type="journal article" date="2020" name="Stud. Mycol.">
        <title>101 Dothideomycetes genomes: a test case for predicting lifestyles and emergence of pathogens.</title>
        <authorList>
            <person name="Haridas S."/>
            <person name="Albert R."/>
            <person name="Binder M."/>
            <person name="Bloem J."/>
            <person name="Labutti K."/>
            <person name="Salamov A."/>
            <person name="Andreopoulos B."/>
            <person name="Baker S."/>
            <person name="Barry K."/>
            <person name="Bills G."/>
            <person name="Bluhm B."/>
            <person name="Cannon C."/>
            <person name="Castanera R."/>
            <person name="Culley D."/>
            <person name="Daum C."/>
            <person name="Ezra D."/>
            <person name="Gonzalez J."/>
            <person name="Henrissat B."/>
            <person name="Kuo A."/>
            <person name="Liang C."/>
            <person name="Lipzen A."/>
            <person name="Lutzoni F."/>
            <person name="Magnuson J."/>
            <person name="Mondo S."/>
            <person name="Nolan M."/>
            <person name="Ohm R."/>
            <person name="Pangilinan J."/>
            <person name="Park H.-J."/>
            <person name="Ramirez L."/>
            <person name="Alfaro M."/>
            <person name="Sun H."/>
            <person name="Tritt A."/>
            <person name="Yoshinaga Y."/>
            <person name="Zwiers L.-H."/>
            <person name="Turgeon B."/>
            <person name="Goodwin S."/>
            <person name="Spatafora J."/>
            <person name="Crous P."/>
            <person name="Grigoriev I."/>
        </authorList>
    </citation>
    <scope>NUCLEOTIDE SEQUENCE</scope>
    <source>
        <strain evidence="1">CBS 109.77</strain>
    </source>
</reference>
<dbReference type="AlphaFoldDB" id="A0A6A6WPC2"/>
<dbReference type="Proteomes" id="UP000799757">
    <property type="component" value="Unassembled WGS sequence"/>
</dbReference>
<keyword evidence="2" id="KW-1185">Reference proteome</keyword>
<gene>
    <name evidence="1" type="ORF">K505DRAFT_422732</name>
</gene>
<evidence type="ECO:0000313" key="1">
    <source>
        <dbReference type="EMBL" id="KAF2785952.1"/>
    </source>
</evidence>
<organism evidence="1 2">
    <name type="scientific">Melanomma pulvis-pyrius CBS 109.77</name>
    <dbReference type="NCBI Taxonomy" id="1314802"/>
    <lineage>
        <taxon>Eukaryota</taxon>
        <taxon>Fungi</taxon>
        <taxon>Dikarya</taxon>
        <taxon>Ascomycota</taxon>
        <taxon>Pezizomycotina</taxon>
        <taxon>Dothideomycetes</taxon>
        <taxon>Pleosporomycetidae</taxon>
        <taxon>Pleosporales</taxon>
        <taxon>Melanommataceae</taxon>
        <taxon>Melanomma</taxon>
    </lineage>
</organism>
<evidence type="ECO:0000313" key="2">
    <source>
        <dbReference type="Proteomes" id="UP000799757"/>
    </source>
</evidence>
<protein>
    <submittedName>
        <fullName evidence="1">Uncharacterized protein</fullName>
    </submittedName>
</protein>
<dbReference type="EMBL" id="MU002594">
    <property type="protein sequence ID" value="KAF2785952.1"/>
    <property type="molecule type" value="Genomic_DNA"/>
</dbReference>
<accession>A0A6A6WPC2</accession>
<proteinExistence type="predicted"/>